<evidence type="ECO:0000313" key="6">
    <source>
        <dbReference type="EMBL" id="SEL61377.1"/>
    </source>
</evidence>
<feature type="transmembrane region" description="Helical" evidence="4">
    <location>
        <begin position="160"/>
        <end position="178"/>
    </location>
</feature>
<accession>A0A1H7RPS0</accession>
<keyword evidence="3" id="KW-0902">Two-component regulatory system</keyword>
<dbReference type="InterPro" id="IPR005467">
    <property type="entry name" value="His_kinase_dom"/>
</dbReference>
<protein>
    <submittedName>
        <fullName evidence="6">Signal transduction histidine kinase</fullName>
    </submittedName>
</protein>
<keyword evidence="4" id="KW-1133">Transmembrane helix</keyword>
<dbReference type="InterPro" id="IPR050482">
    <property type="entry name" value="Sensor_HK_TwoCompSys"/>
</dbReference>
<proteinExistence type="predicted"/>
<dbReference type="GO" id="GO:0046983">
    <property type="term" value="F:protein dimerization activity"/>
    <property type="evidence" value="ECO:0007669"/>
    <property type="project" value="InterPro"/>
</dbReference>
<dbReference type="InterPro" id="IPR003594">
    <property type="entry name" value="HATPase_dom"/>
</dbReference>
<feature type="transmembrane region" description="Helical" evidence="4">
    <location>
        <begin position="57"/>
        <end position="73"/>
    </location>
</feature>
<dbReference type="SUPFAM" id="SSF55874">
    <property type="entry name" value="ATPase domain of HSP90 chaperone/DNA topoisomerase II/histidine kinase"/>
    <property type="match status" value="1"/>
</dbReference>
<dbReference type="Pfam" id="PF02518">
    <property type="entry name" value="HATPase_c"/>
    <property type="match status" value="1"/>
</dbReference>
<evidence type="ECO:0000256" key="1">
    <source>
        <dbReference type="ARBA" id="ARBA00022679"/>
    </source>
</evidence>
<evidence type="ECO:0000259" key="5">
    <source>
        <dbReference type="PROSITE" id="PS50109"/>
    </source>
</evidence>
<dbReference type="AlphaFoldDB" id="A0A1H7RPS0"/>
<feature type="transmembrane region" description="Helical" evidence="4">
    <location>
        <begin position="30"/>
        <end position="50"/>
    </location>
</feature>
<dbReference type="InterPro" id="IPR011712">
    <property type="entry name" value="Sig_transdc_His_kin_sub3_dim/P"/>
</dbReference>
<dbReference type="Proteomes" id="UP000183015">
    <property type="component" value="Unassembled WGS sequence"/>
</dbReference>
<reference evidence="7" key="1">
    <citation type="submission" date="2016-10" db="EMBL/GenBank/DDBJ databases">
        <authorList>
            <person name="Varghese N."/>
        </authorList>
    </citation>
    <scope>NUCLEOTIDE SEQUENCE [LARGE SCALE GENOMIC DNA]</scope>
    <source>
        <strain evidence="7">DSM 45096 / BCRC 16803 / CGMCC 4.1857 / CIP 109030 / JCM 12277 / KCTC 19219 / NBRC 100920 / 33214</strain>
    </source>
</reference>
<dbReference type="InterPro" id="IPR017205">
    <property type="entry name" value="Sig_transdc_His_kinase_ChrS"/>
</dbReference>
<dbReference type="PROSITE" id="PS50109">
    <property type="entry name" value="HIS_KIN"/>
    <property type="match status" value="1"/>
</dbReference>
<sequence>MRLREVSAAGGGTSARVRALVARTVRELGAPLHLGTLGLLALILLHGTILDPGRARAATIGLSLAFAAVYGLAPEVARRVDADVRAWNPAPRVVAEAGLWLVALTALWLSLTALRMEFDLLVVPLYFVYLLMLPAPPWLAVGGLTTGALVMRLVVHQPPYPLATLGLVVGASLALWLARCLSQIRMLRTRDRILIAELRRVCEEQRQEEREAGRAEERGRLAQDVHDTVAQGLSAMAMLLKAADEAMPPVADLDRARTRLRAAAEINSVALGQARDMVHGIAFSELGEGGLPSAVDRYVTLVQRTLLVREAMQEVGQRLVYTLRGEPFRLPIATESAMLRVIQEAVNNALRHGWATQVEVVLSYGAERLNVEVRDNGVGLPPGIVAGADRPESAERGVGLDAMRERVERVGGAFELISRVGRGTIIAVELPPPAGPARLTA</sequence>
<dbReference type="CDD" id="cd16917">
    <property type="entry name" value="HATPase_UhpB-NarQ-NarX-like"/>
    <property type="match status" value="1"/>
</dbReference>
<dbReference type="eggNOG" id="COG4585">
    <property type="taxonomic scope" value="Bacteria"/>
</dbReference>
<evidence type="ECO:0000313" key="7">
    <source>
        <dbReference type="Proteomes" id="UP000183015"/>
    </source>
</evidence>
<evidence type="ECO:0000256" key="4">
    <source>
        <dbReference type="SAM" id="Phobius"/>
    </source>
</evidence>
<evidence type="ECO:0000256" key="2">
    <source>
        <dbReference type="ARBA" id="ARBA00022777"/>
    </source>
</evidence>
<dbReference type="OrthoDB" id="227596at2"/>
<keyword evidence="1" id="KW-0808">Transferase</keyword>
<dbReference type="Gene3D" id="1.20.5.1930">
    <property type="match status" value="1"/>
</dbReference>
<dbReference type="PANTHER" id="PTHR24421">
    <property type="entry name" value="NITRATE/NITRITE SENSOR PROTEIN NARX-RELATED"/>
    <property type="match status" value="1"/>
</dbReference>
<dbReference type="Pfam" id="PF07730">
    <property type="entry name" value="HisKA_3"/>
    <property type="match status" value="1"/>
</dbReference>
<name>A0A1H7RPS0_STRJI</name>
<dbReference type="EMBL" id="FOAZ01000010">
    <property type="protein sequence ID" value="SEL61377.1"/>
    <property type="molecule type" value="Genomic_DNA"/>
</dbReference>
<dbReference type="GO" id="GO:0016020">
    <property type="term" value="C:membrane"/>
    <property type="evidence" value="ECO:0007669"/>
    <property type="project" value="InterPro"/>
</dbReference>
<dbReference type="PIRSF" id="PIRSF037434">
    <property type="entry name" value="STHK_ChrS"/>
    <property type="match status" value="1"/>
</dbReference>
<keyword evidence="4" id="KW-0812">Transmembrane</keyword>
<keyword evidence="4" id="KW-0472">Membrane</keyword>
<gene>
    <name evidence="6" type="ORF">SAMN05414137_110212</name>
</gene>
<feature type="transmembrane region" description="Helical" evidence="4">
    <location>
        <begin position="93"/>
        <end position="114"/>
    </location>
</feature>
<feature type="transmembrane region" description="Helical" evidence="4">
    <location>
        <begin position="121"/>
        <end position="140"/>
    </location>
</feature>
<keyword evidence="2 6" id="KW-0418">Kinase</keyword>
<dbReference type="RefSeq" id="WP_143094458.1">
    <property type="nucleotide sequence ID" value="NZ_BBPN01000055.1"/>
</dbReference>
<dbReference type="STRING" id="235985.SAMN05414137_110212"/>
<feature type="domain" description="Histidine kinase" evidence="5">
    <location>
        <begin position="338"/>
        <end position="434"/>
    </location>
</feature>
<dbReference type="GO" id="GO:0000155">
    <property type="term" value="F:phosphorelay sensor kinase activity"/>
    <property type="evidence" value="ECO:0007669"/>
    <property type="project" value="InterPro"/>
</dbReference>
<evidence type="ECO:0000256" key="3">
    <source>
        <dbReference type="ARBA" id="ARBA00023012"/>
    </source>
</evidence>
<dbReference type="InterPro" id="IPR036890">
    <property type="entry name" value="HATPase_C_sf"/>
</dbReference>
<keyword evidence="7" id="KW-1185">Reference proteome</keyword>
<dbReference type="SMART" id="SM00387">
    <property type="entry name" value="HATPase_c"/>
    <property type="match status" value="1"/>
</dbReference>
<dbReference type="Gene3D" id="3.30.565.10">
    <property type="entry name" value="Histidine kinase-like ATPase, C-terminal domain"/>
    <property type="match status" value="1"/>
</dbReference>
<organism evidence="6 7">
    <name type="scientific">Streptacidiphilus jiangxiensis</name>
    <dbReference type="NCBI Taxonomy" id="235985"/>
    <lineage>
        <taxon>Bacteria</taxon>
        <taxon>Bacillati</taxon>
        <taxon>Actinomycetota</taxon>
        <taxon>Actinomycetes</taxon>
        <taxon>Kitasatosporales</taxon>
        <taxon>Streptomycetaceae</taxon>
        <taxon>Streptacidiphilus</taxon>
    </lineage>
</organism>